<organism evidence="2 3">
    <name type="scientific">Castellaniella denitrificans</name>
    <dbReference type="NCBI Taxonomy" id="56119"/>
    <lineage>
        <taxon>Bacteria</taxon>
        <taxon>Pseudomonadati</taxon>
        <taxon>Pseudomonadota</taxon>
        <taxon>Betaproteobacteria</taxon>
        <taxon>Burkholderiales</taxon>
        <taxon>Alcaligenaceae</taxon>
        <taxon>Castellaniella</taxon>
    </lineage>
</organism>
<dbReference type="PANTHER" id="PTHR39966:SF1">
    <property type="entry name" value="HEMERYTHRIN-LIKE DOMAIN-CONTAINING PROTEIN"/>
    <property type="match status" value="1"/>
</dbReference>
<dbReference type="RefSeq" id="WP_269359156.1">
    <property type="nucleotide sequence ID" value="NZ_JAPWHE010000007.1"/>
</dbReference>
<dbReference type="Pfam" id="PF01814">
    <property type="entry name" value="Hemerythrin"/>
    <property type="match status" value="1"/>
</dbReference>
<dbReference type="Gene3D" id="1.20.120.520">
    <property type="entry name" value="nmb1532 protein domain like"/>
    <property type="match status" value="1"/>
</dbReference>
<sequence>MHDEHRALAAILNGLSHIVQDIEDGKLEPDYTLLASMIEYIAEMPDKLHHPKEDRIFALLRTKTRDEDEYLDRLEAEHRDTVHATGRLDRALVSYVQGGAANFPGFRDAVRAYIADEWVHLNTEERHILPAARRLFDADEWDAINADFVRNGDPWSGPGNRYADLFRRITSLAPAPIGVGGQPPR</sequence>
<reference evidence="2" key="1">
    <citation type="submission" date="2022-12" db="EMBL/GenBank/DDBJ databases">
        <title>Bacterial isolates from different developmental stages of Nematostella vectensis.</title>
        <authorList>
            <person name="Fraune S."/>
        </authorList>
    </citation>
    <scope>NUCLEOTIDE SEQUENCE</scope>
    <source>
        <strain evidence="2">G21619-S1</strain>
    </source>
</reference>
<dbReference type="EMBL" id="JAPWHE010000007">
    <property type="protein sequence ID" value="MCZ4330452.1"/>
    <property type="molecule type" value="Genomic_DNA"/>
</dbReference>
<evidence type="ECO:0000313" key="2">
    <source>
        <dbReference type="EMBL" id="MCZ4330452.1"/>
    </source>
</evidence>
<keyword evidence="3" id="KW-1185">Reference proteome</keyword>
<comment type="caution">
    <text evidence="2">The sequence shown here is derived from an EMBL/GenBank/DDBJ whole genome shotgun (WGS) entry which is preliminary data.</text>
</comment>
<dbReference type="PANTHER" id="PTHR39966">
    <property type="entry name" value="BLL2471 PROTEIN-RELATED"/>
    <property type="match status" value="1"/>
</dbReference>
<proteinExistence type="predicted"/>
<name>A0ABT4M544_9BURK</name>
<feature type="domain" description="Hemerythrin-like" evidence="1">
    <location>
        <begin position="1"/>
        <end position="132"/>
    </location>
</feature>
<dbReference type="InterPro" id="IPR012312">
    <property type="entry name" value="Hemerythrin-like"/>
</dbReference>
<dbReference type="Proteomes" id="UP001068379">
    <property type="component" value="Unassembled WGS sequence"/>
</dbReference>
<dbReference type="CDD" id="cd12108">
    <property type="entry name" value="Hr-like"/>
    <property type="match status" value="1"/>
</dbReference>
<accession>A0ABT4M544</accession>
<evidence type="ECO:0000313" key="3">
    <source>
        <dbReference type="Proteomes" id="UP001068379"/>
    </source>
</evidence>
<evidence type="ECO:0000259" key="1">
    <source>
        <dbReference type="Pfam" id="PF01814"/>
    </source>
</evidence>
<protein>
    <submittedName>
        <fullName evidence="2">Hemerythrin domain-containing protein</fullName>
    </submittedName>
</protein>
<gene>
    <name evidence="2" type="ORF">O4H32_10860</name>
</gene>